<dbReference type="EMBL" id="JAHSTU010000001">
    <property type="protein sequence ID" value="MBV4518873.1"/>
    <property type="molecule type" value="Genomic_DNA"/>
</dbReference>
<keyword evidence="5" id="KW-1185">Reference proteome</keyword>
<dbReference type="InterPro" id="IPR005318">
    <property type="entry name" value="OM_porin_bac"/>
</dbReference>
<evidence type="ECO:0000313" key="4">
    <source>
        <dbReference type="EMBL" id="MBV4518873.1"/>
    </source>
</evidence>
<evidence type="ECO:0000256" key="2">
    <source>
        <dbReference type="ARBA" id="ARBA00022729"/>
    </source>
</evidence>
<keyword evidence="2 3" id="KW-0732">Signal</keyword>
<dbReference type="PANTHER" id="PTHR34596:SF2">
    <property type="entry name" value="CHITOPORIN"/>
    <property type="match status" value="1"/>
</dbReference>
<proteinExistence type="predicted"/>
<gene>
    <name evidence="4" type="ORF">KVG88_02275</name>
</gene>
<evidence type="ECO:0000256" key="1">
    <source>
        <dbReference type="ARBA" id="ARBA00022448"/>
    </source>
</evidence>
<dbReference type="Proteomes" id="UP001049200">
    <property type="component" value="Unassembled WGS sequence"/>
</dbReference>
<comment type="caution">
    <text evidence="4">The sequence shown here is derived from an EMBL/GenBank/DDBJ whole genome shotgun (WGS) entry which is preliminary data.</text>
</comment>
<keyword evidence="1" id="KW-0813">Transport</keyword>
<name>A0ABS6QIS8_9PSED</name>
<organism evidence="4 5">
    <name type="scientific">Pseudomonas azerbaijanoccidentalis</name>
    <dbReference type="NCBI Taxonomy" id="2842347"/>
    <lineage>
        <taxon>Bacteria</taxon>
        <taxon>Pseudomonadati</taxon>
        <taxon>Pseudomonadota</taxon>
        <taxon>Gammaproteobacteria</taxon>
        <taxon>Pseudomonadales</taxon>
        <taxon>Pseudomonadaceae</taxon>
        <taxon>Pseudomonas</taxon>
    </lineage>
</organism>
<protein>
    <submittedName>
        <fullName evidence="4">OprD family porin</fullName>
    </submittedName>
</protein>
<evidence type="ECO:0000313" key="5">
    <source>
        <dbReference type="Proteomes" id="UP001049200"/>
    </source>
</evidence>
<dbReference type="RefSeq" id="WP_217870178.1">
    <property type="nucleotide sequence ID" value="NZ_JAHSTU010000001.1"/>
</dbReference>
<sequence>MHVKQLCWFPSLGALLSTLLASPAALAEFVQQSHASLLTRNFYLNRDYRQPDAPQNLSAEWAQGFILRAESGYTDGAVGLGVDALGLLGVKLDSSPERSGGTGLLQRDRETRRAEDEYGELGLTAKLKVSNSVLKVGTLTPLLPLVMFNDTRLLPQTFEGAWLNSTELDGLTLDLGQLRQVNQRDSSDNEALSASRTAPGLKSDRFDFVGGNYKWTPALSTGLHYGILEDVYKQQVATLVHSWPIAPGHALRTDLRWSHESADGSASEVDNRALGAAFTYSYRTHRFGFYYQQMDGDTGFAYLTATNPYLVNLLQVSDFGSAKERSYQLRYDYDFAALGLPGLTFMTRYVQGNNVEVIGRAEDGREWERDTDIAYVIQSGPLKNFSLLWRNATARTDFGSDIDENRLILSYSLALW</sequence>
<dbReference type="Pfam" id="PF03573">
    <property type="entry name" value="OprD"/>
    <property type="match status" value="1"/>
</dbReference>
<dbReference type="PANTHER" id="PTHR34596">
    <property type="entry name" value="CHITOPORIN"/>
    <property type="match status" value="1"/>
</dbReference>
<feature type="chain" id="PRO_5045678868" evidence="3">
    <location>
        <begin position="28"/>
        <end position="416"/>
    </location>
</feature>
<evidence type="ECO:0000256" key="3">
    <source>
        <dbReference type="SAM" id="SignalP"/>
    </source>
</evidence>
<feature type="signal peptide" evidence="3">
    <location>
        <begin position="1"/>
        <end position="27"/>
    </location>
</feature>
<reference evidence="4" key="1">
    <citation type="submission" date="2021-06" db="EMBL/GenBank/DDBJ databases">
        <title>Updating the genus Pseudomonas: Description of 43 new species and partition of the Pseudomonas putida group.</title>
        <authorList>
            <person name="Girard L."/>
            <person name="Lood C."/>
            <person name="Vandamme P."/>
            <person name="Rokni-Zadeh H."/>
            <person name="Van Noort V."/>
            <person name="Hofte M."/>
            <person name="Lavigne R."/>
            <person name="De Mot R."/>
        </authorList>
    </citation>
    <scope>NUCLEOTIDE SEQUENCE</scope>
    <source>
        <strain evidence="4">SWRI74</strain>
    </source>
</reference>
<accession>A0ABS6QIS8</accession>